<dbReference type="Proteomes" id="UP001056778">
    <property type="component" value="Chromosome 1"/>
</dbReference>
<dbReference type="EMBL" id="CM043015">
    <property type="protein sequence ID" value="KAI4470675.1"/>
    <property type="molecule type" value="Genomic_DNA"/>
</dbReference>
<keyword evidence="2" id="KW-1185">Reference proteome</keyword>
<proteinExistence type="predicted"/>
<sequence>MTADNINSASLSVSDQKKYKNLIEGQGLYSRDDDVEILTVDNFKSELYNQKHAWLIEFYNSWCGFCQRFAPSWKALASDLRSWQDLIKIGAIDCTNEDNAPVCRDFEIMTYPTLRYFHENYEESPKNQGEPIQKGDDMNGHRGSLLAHIIKEQQEGRGQIYPNLIPYSGSNLDQLFMDVPKATKYVVLIIERENESTGAEVAMDLHAVANVLVRYSYPNNTALVNKMKVTLFPTMLVIDDKKSVQKFADGLKTRESMKMAIKNFLQPKHIDIPEQEAKTEIYTGKWLEAEVPDIDSLIEARQKKMLKDKIKRMNDPVFQMDLETALRWSLKREVARMKLISGEKLDALLAYLNILVKYFPFGLSGYRFMIQLRDRVQNAGVSIEGKEILETIRNAEQKDEKLFSSPEQWLACEGSTPEHRGYPCGLWKMFHYLTVSSTERNADNKDANPLEVLRAMEGYIRHFFGCADCAQHFLEMVEKKDMKSVSSLDSSVLWLWMAHNSANKRLAGDQTEDPEFPKIQFPSTNNCPFCRNADNTWNFNEVLKYVKQVYSTINVRYIGSDTRVLHSALEAPIPSKNGGILHNLDTIVPTLTNEYNRNSFTADPALGGVRSRQAATSCPDAQDPGDEELMSGRDLAVHLLRL</sequence>
<protein>
    <submittedName>
        <fullName evidence="1">Quiescin q6-related sulfhydryl oxidase</fullName>
    </submittedName>
</protein>
<evidence type="ECO:0000313" key="1">
    <source>
        <dbReference type="EMBL" id="KAI4470675.1"/>
    </source>
</evidence>
<organism evidence="1 2">
    <name type="scientific">Holotrichia oblita</name>
    <name type="common">Chafer beetle</name>
    <dbReference type="NCBI Taxonomy" id="644536"/>
    <lineage>
        <taxon>Eukaryota</taxon>
        <taxon>Metazoa</taxon>
        <taxon>Ecdysozoa</taxon>
        <taxon>Arthropoda</taxon>
        <taxon>Hexapoda</taxon>
        <taxon>Insecta</taxon>
        <taxon>Pterygota</taxon>
        <taxon>Neoptera</taxon>
        <taxon>Endopterygota</taxon>
        <taxon>Coleoptera</taxon>
        <taxon>Polyphaga</taxon>
        <taxon>Scarabaeiformia</taxon>
        <taxon>Scarabaeidae</taxon>
        <taxon>Melolonthinae</taxon>
        <taxon>Holotrichia</taxon>
    </lineage>
</organism>
<gene>
    <name evidence="1" type="ORF">MML48_1g01439</name>
</gene>
<name>A0ACB9TUZ9_HOLOL</name>
<comment type="caution">
    <text evidence="1">The sequence shown here is derived from an EMBL/GenBank/DDBJ whole genome shotgun (WGS) entry which is preliminary data.</text>
</comment>
<evidence type="ECO:0000313" key="2">
    <source>
        <dbReference type="Proteomes" id="UP001056778"/>
    </source>
</evidence>
<reference evidence="1" key="1">
    <citation type="submission" date="2022-04" db="EMBL/GenBank/DDBJ databases">
        <title>Chromosome-scale genome assembly of Holotrichia oblita Faldermann.</title>
        <authorList>
            <person name="Rongchong L."/>
        </authorList>
    </citation>
    <scope>NUCLEOTIDE SEQUENCE</scope>
    <source>
        <strain evidence="1">81SQS9</strain>
    </source>
</reference>
<accession>A0ACB9TUZ9</accession>